<evidence type="ECO:0000313" key="6">
    <source>
        <dbReference type="EMBL" id="PZQ09947.1"/>
    </source>
</evidence>
<dbReference type="SUPFAM" id="SSF48498">
    <property type="entry name" value="Tetracyclin repressor-like, C-terminal domain"/>
    <property type="match status" value="1"/>
</dbReference>
<dbReference type="InterPro" id="IPR036271">
    <property type="entry name" value="Tet_transcr_reg_TetR-rel_C_sf"/>
</dbReference>
<dbReference type="GO" id="GO:0003677">
    <property type="term" value="F:DNA binding"/>
    <property type="evidence" value="ECO:0007669"/>
    <property type="project" value="UniProtKB-UniRule"/>
</dbReference>
<keyword evidence="3" id="KW-0804">Transcription</keyword>
<evidence type="ECO:0000259" key="5">
    <source>
        <dbReference type="PROSITE" id="PS50977"/>
    </source>
</evidence>
<dbReference type="Pfam" id="PF16925">
    <property type="entry name" value="TetR_C_13"/>
    <property type="match status" value="1"/>
</dbReference>
<dbReference type="PROSITE" id="PS50977">
    <property type="entry name" value="HTH_TETR_2"/>
    <property type="match status" value="1"/>
</dbReference>
<evidence type="ECO:0000256" key="2">
    <source>
        <dbReference type="ARBA" id="ARBA00023125"/>
    </source>
</evidence>
<dbReference type="PANTHER" id="PTHR47506:SF6">
    <property type="entry name" value="HTH-TYPE TRANSCRIPTIONAL REPRESSOR NEMR"/>
    <property type="match status" value="1"/>
</dbReference>
<dbReference type="Gene3D" id="1.10.10.60">
    <property type="entry name" value="Homeodomain-like"/>
    <property type="match status" value="1"/>
</dbReference>
<gene>
    <name evidence="6" type="ORF">DI564_16565</name>
</gene>
<evidence type="ECO:0000256" key="1">
    <source>
        <dbReference type="ARBA" id="ARBA00023015"/>
    </source>
</evidence>
<dbReference type="InterPro" id="IPR011075">
    <property type="entry name" value="TetR_C"/>
</dbReference>
<dbReference type="Pfam" id="PF00440">
    <property type="entry name" value="TetR_N"/>
    <property type="match status" value="1"/>
</dbReference>
<accession>A0A2W5LRK8</accession>
<dbReference type="PANTHER" id="PTHR47506">
    <property type="entry name" value="TRANSCRIPTIONAL REGULATORY PROTEIN"/>
    <property type="match status" value="1"/>
</dbReference>
<evidence type="ECO:0000256" key="4">
    <source>
        <dbReference type="PROSITE-ProRule" id="PRU00335"/>
    </source>
</evidence>
<evidence type="ECO:0000256" key="3">
    <source>
        <dbReference type="ARBA" id="ARBA00023163"/>
    </source>
</evidence>
<feature type="DNA-binding region" description="H-T-H motif" evidence="4">
    <location>
        <begin position="34"/>
        <end position="53"/>
    </location>
</feature>
<dbReference type="InterPro" id="IPR009057">
    <property type="entry name" value="Homeodomain-like_sf"/>
</dbReference>
<reference evidence="6 7" key="1">
    <citation type="submission" date="2017-08" db="EMBL/GenBank/DDBJ databases">
        <title>Infants hospitalized years apart are colonized by the same room-sourced microbial strains.</title>
        <authorList>
            <person name="Brooks B."/>
            <person name="Olm M.R."/>
            <person name="Firek B.A."/>
            <person name="Baker R."/>
            <person name="Thomas B.C."/>
            <person name="Morowitz M.J."/>
            <person name="Banfield J.F."/>
        </authorList>
    </citation>
    <scope>NUCLEOTIDE SEQUENCE [LARGE SCALE GENOMIC DNA]</scope>
    <source>
        <strain evidence="6">S2_005_003_R2_42</strain>
    </source>
</reference>
<feature type="domain" description="HTH tetR-type" evidence="5">
    <location>
        <begin position="11"/>
        <end position="71"/>
    </location>
</feature>
<keyword evidence="1" id="KW-0805">Transcription regulation</keyword>
<dbReference type="Gene3D" id="1.10.357.10">
    <property type="entry name" value="Tetracycline Repressor, domain 2"/>
    <property type="match status" value="1"/>
</dbReference>
<keyword evidence="2 4" id="KW-0238">DNA-binding</keyword>
<name>A0A2W5LRK8_9GAMM</name>
<dbReference type="Proteomes" id="UP000249046">
    <property type="component" value="Unassembled WGS sequence"/>
</dbReference>
<dbReference type="EMBL" id="QFPO01000023">
    <property type="protein sequence ID" value="PZQ09947.1"/>
    <property type="molecule type" value="Genomic_DNA"/>
</dbReference>
<proteinExistence type="predicted"/>
<protein>
    <submittedName>
        <fullName evidence="6">TetR family transcriptional regulator</fullName>
    </submittedName>
</protein>
<sequence length="200" mass="22038">MNRLAATRKGVATRDALLDHAYAIAAAQGLEGLSLGELARVAGMSKSGVFAHFGSREDLQLAVLDHAAQRFTDEVLVPALRAKRGRARLRAIFVGWLDWVRDNRDGCPILSATVEYDGRPGILRERIVALQTRWRSELCRAVRMTIDAGELPPDSDAAQIGFELFGLVLAYHHDARLFEIEPAARHALRAFDRLLGCPVS</sequence>
<dbReference type="InterPro" id="IPR001647">
    <property type="entry name" value="HTH_TetR"/>
</dbReference>
<organism evidence="6 7">
    <name type="scientific">Rhodanobacter denitrificans</name>
    <dbReference type="NCBI Taxonomy" id="666685"/>
    <lineage>
        <taxon>Bacteria</taxon>
        <taxon>Pseudomonadati</taxon>
        <taxon>Pseudomonadota</taxon>
        <taxon>Gammaproteobacteria</taxon>
        <taxon>Lysobacterales</taxon>
        <taxon>Rhodanobacteraceae</taxon>
        <taxon>Rhodanobacter</taxon>
    </lineage>
</organism>
<evidence type="ECO:0000313" key="7">
    <source>
        <dbReference type="Proteomes" id="UP000249046"/>
    </source>
</evidence>
<dbReference type="SUPFAM" id="SSF46689">
    <property type="entry name" value="Homeodomain-like"/>
    <property type="match status" value="1"/>
</dbReference>
<comment type="caution">
    <text evidence="6">The sequence shown here is derived from an EMBL/GenBank/DDBJ whole genome shotgun (WGS) entry which is preliminary data.</text>
</comment>
<dbReference type="AlphaFoldDB" id="A0A2W5LRK8"/>